<evidence type="ECO:0000259" key="1">
    <source>
        <dbReference type="Pfam" id="PF00646"/>
    </source>
</evidence>
<comment type="caution">
    <text evidence="2">The sequence shown here is derived from an EMBL/GenBank/DDBJ whole genome shotgun (WGS) entry which is preliminary data.</text>
</comment>
<protein>
    <recommendedName>
        <fullName evidence="1">F-box domain-containing protein</fullName>
    </recommendedName>
</protein>
<dbReference type="AlphaFoldDB" id="A0AAN9R0F6"/>
<name>A0AAN9R0F6_PHACN</name>
<dbReference type="SUPFAM" id="SSF81383">
    <property type="entry name" value="F-box domain"/>
    <property type="match status" value="1"/>
</dbReference>
<keyword evidence="3" id="KW-1185">Reference proteome</keyword>
<accession>A0AAN9R0F6</accession>
<dbReference type="InterPro" id="IPR001810">
    <property type="entry name" value="F-box_dom"/>
</dbReference>
<feature type="domain" description="F-box" evidence="1">
    <location>
        <begin position="30"/>
        <end position="65"/>
    </location>
</feature>
<evidence type="ECO:0000313" key="2">
    <source>
        <dbReference type="EMBL" id="KAK7353779.1"/>
    </source>
</evidence>
<reference evidence="2 3" key="1">
    <citation type="submission" date="2024-01" db="EMBL/GenBank/DDBJ databases">
        <title>The genomes of 5 underutilized Papilionoideae crops provide insights into root nodulation and disease resistanc.</title>
        <authorList>
            <person name="Jiang F."/>
        </authorList>
    </citation>
    <scope>NUCLEOTIDE SEQUENCE [LARGE SCALE GENOMIC DNA]</scope>
    <source>
        <strain evidence="2">JINMINGXINNONG_FW02</strain>
        <tissue evidence="2">Leaves</tissue>
    </source>
</reference>
<proteinExistence type="predicted"/>
<dbReference type="Pfam" id="PF00646">
    <property type="entry name" value="F-box"/>
    <property type="match status" value="1"/>
</dbReference>
<evidence type="ECO:0000313" key="3">
    <source>
        <dbReference type="Proteomes" id="UP001374584"/>
    </source>
</evidence>
<dbReference type="InterPro" id="IPR036047">
    <property type="entry name" value="F-box-like_dom_sf"/>
</dbReference>
<gene>
    <name evidence="2" type="ORF">VNO80_19231</name>
</gene>
<sequence>MTLSKCWKWIVKFMQSFHQTSCPCASASVELCNDALFEIFLRLPPEVLPRFSTLNKQSNHIINSPFFQTTYWTHTLGLPRICGIVYFQRKFHQLQFNPMFDKEKYIMIAFEEPLQAPHLR</sequence>
<organism evidence="2 3">
    <name type="scientific">Phaseolus coccineus</name>
    <name type="common">Scarlet runner bean</name>
    <name type="synonym">Phaseolus multiflorus</name>
    <dbReference type="NCBI Taxonomy" id="3886"/>
    <lineage>
        <taxon>Eukaryota</taxon>
        <taxon>Viridiplantae</taxon>
        <taxon>Streptophyta</taxon>
        <taxon>Embryophyta</taxon>
        <taxon>Tracheophyta</taxon>
        <taxon>Spermatophyta</taxon>
        <taxon>Magnoliopsida</taxon>
        <taxon>eudicotyledons</taxon>
        <taxon>Gunneridae</taxon>
        <taxon>Pentapetalae</taxon>
        <taxon>rosids</taxon>
        <taxon>fabids</taxon>
        <taxon>Fabales</taxon>
        <taxon>Fabaceae</taxon>
        <taxon>Papilionoideae</taxon>
        <taxon>50 kb inversion clade</taxon>
        <taxon>NPAAA clade</taxon>
        <taxon>indigoferoid/millettioid clade</taxon>
        <taxon>Phaseoleae</taxon>
        <taxon>Phaseolus</taxon>
    </lineage>
</organism>
<dbReference type="EMBL" id="JAYMYR010000007">
    <property type="protein sequence ID" value="KAK7353779.1"/>
    <property type="molecule type" value="Genomic_DNA"/>
</dbReference>
<dbReference type="Proteomes" id="UP001374584">
    <property type="component" value="Unassembled WGS sequence"/>
</dbReference>